<name>A0A1R1X9P2_9FUNG</name>
<protein>
    <recommendedName>
        <fullName evidence="3">ethanolamine kinase</fullName>
        <ecNumber evidence="3">2.7.1.82</ecNumber>
    </recommendedName>
</protein>
<gene>
    <name evidence="4" type="ORF">AYI70_g9781</name>
</gene>
<reference evidence="4 5" key="1">
    <citation type="submission" date="2017-01" db="EMBL/GenBank/DDBJ databases">
        <authorList>
            <person name="Mah S.A."/>
            <person name="Swanson W.J."/>
            <person name="Moy G.W."/>
            <person name="Vacquier V.D."/>
        </authorList>
    </citation>
    <scope>NUCLEOTIDE SEQUENCE [LARGE SCALE GENOMIC DNA]</scope>
    <source>
        <strain evidence="4 5">GSMNP</strain>
    </source>
</reference>
<organism evidence="4 5">
    <name type="scientific">Smittium culicis</name>
    <dbReference type="NCBI Taxonomy" id="133412"/>
    <lineage>
        <taxon>Eukaryota</taxon>
        <taxon>Fungi</taxon>
        <taxon>Fungi incertae sedis</taxon>
        <taxon>Zoopagomycota</taxon>
        <taxon>Kickxellomycotina</taxon>
        <taxon>Harpellomycetes</taxon>
        <taxon>Harpellales</taxon>
        <taxon>Legeriomycetaceae</taxon>
        <taxon>Smittium</taxon>
    </lineage>
</organism>
<accession>A0A1R1X9P2</accession>
<feature type="non-terminal residue" evidence="4">
    <location>
        <position position="129"/>
    </location>
</feature>
<evidence type="ECO:0000256" key="2">
    <source>
        <dbReference type="ARBA" id="ARBA00038211"/>
    </source>
</evidence>
<dbReference type="EMBL" id="LSSN01004540">
    <property type="protein sequence ID" value="OMJ11350.1"/>
    <property type="molecule type" value="Genomic_DNA"/>
</dbReference>
<comment type="caution">
    <text evidence="4">The sequence shown here is derived from an EMBL/GenBank/DDBJ whole genome shotgun (WGS) entry which is preliminary data.</text>
</comment>
<dbReference type="PANTHER" id="PTHR22603">
    <property type="entry name" value="CHOLINE/ETHANOALAMINE KINASE"/>
    <property type="match status" value="1"/>
</dbReference>
<keyword evidence="5" id="KW-1185">Reference proteome</keyword>
<dbReference type="GO" id="GO:0006646">
    <property type="term" value="P:phosphatidylethanolamine biosynthetic process"/>
    <property type="evidence" value="ECO:0007669"/>
    <property type="project" value="TreeGrafter"/>
</dbReference>
<dbReference type="SUPFAM" id="SSF56112">
    <property type="entry name" value="Protein kinase-like (PK-like)"/>
    <property type="match status" value="1"/>
</dbReference>
<comment type="pathway">
    <text evidence="1">Phospholipid metabolism; phosphatidylethanolamine biosynthesis; phosphatidylethanolamine from ethanolamine: step 1/3.</text>
</comment>
<evidence type="ECO:0000256" key="3">
    <source>
        <dbReference type="ARBA" id="ARBA00038874"/>
    </source>
</evidence>
<dbReference type="PANTHER" id="PTHR22603:SF66">
    <property type="entry name" value="ETHANOLAMINE KINASE"/>
    <property type="match status" value="1"/>
</dbReference>
<comment type="similarity">
    <text evidence="2">Belongs to the choline/ethanolamine kinase family.</text>
</comment>
<keyword evidence="4" id="KW-0418">Kinase</keyword>
<dbReference type="AlphaFoldDB" id="A0A1R1X9P2"/>
<dbReference type="EC" id="2.7.1.82" evidence="3"/>
<dbReference type="GO" id="GO:0004305">
    <property type="term" value="F:ethanolamine kinase activity"/>
    <property type="evidence" value="ECO:0007669"/>
    <property type="project" value="UniProtKB-EC"/>
</dbReference>
<dbReference type="Gene3D" id="3.90.1200.10">
    <property type="match status" value="1"/>
</dbReference>
<keyword evidence="4" id="KW-0808">Transferase</keyword>
<dbReference type="Pfam" id="PF01633">
    <property type="entry name" value="Choline_kinase"/>
    <property type="match status" value="1"/>
</dbReference>
<evidence type="ECO:0000313" key="5">
    <source>
        <dbReference type="Proteomes" id="UP000187283"/>
    </source>
</evidence>
<dbReference type="GO" id="GO:0005737">
    <property type="term" value="C:cytoplasm"/>
    <property type="evidence" value="ECO:0007669"/>
    <property type="project" value="TreeGrafter"/>
</dbReference>
<evidence type="ECO:0000256" key="1">
    <source>
        <dbReference type="ARBA" id="ARBA00037883"/>
    </source>
</evidence>
<dbReference type="InterPro" id="IPR011009">
    <property type="entry name" value="Kinase-like_dom_sf"/>
</dbReference>
<dbReference type="Proteomes" id="UP000187283">
    <property type="component" value="Unassembled WGS sequence"/>
</dbReference>
<evidence type="ECO:0000313" key="4">
    <source>
        <dbReference type="EMBL" id="OMJ11350.1"/>
    </source>
</evidence>
<proteinExistence type="inferred from homology"/>
<sequence length="129" mass="15075">MGQEPLSELVPIELAKWHKAQIPSPKEPSLFITLRKWLAQLPESYQDQKKNEIYKNSFDISDISKQIDLLEQIIKKINPPVAFCHNDLLSGNVLLDDSKEQYKVTFIDYEYGSYNYRGYDIANHFCEYA</sequence>
<dbReference type="OrthoDB" id="10267235at2759"/>
<dbReference type="STRING" id="133412.A0A1R1X9P2"/>